<gene>
    <name evidence="1" type="ORF">ACX27_28820</name>
</gene>
<reference evidence="1 2" key="2">
    <citation type="journal article" date="2016" name="Genome Announc.">
        <title>Draft Genome Sequence of the N2-Fixing Cyanobacterium Nostoc piscinale CENA21, Isolated from the Brazilian Amazon Floodplain.</title>
        <authorList>
            <person name="Leao T."/>
            <person name="Guimaraes P.I."/>
            <person name="de Melo A.G."/>
            <person name="Ramos R.T."/>
            <person name="Leao P.N."/>
            <person name="Silva A."/>
            <person name="Fiore M.F."/>
            <person name="Schneider M.P."/>
        </authorList>
    </citation>
    <scope>NUCLEOTIDE SEQUENCE [LARGE SCALE GENOMIC DNA]</scope>
    <source>
        <strain evidence="1 2">CENA21</strain>
    </source>
</reference>
<dbReference type="EMBL" id="CP012036">
    <property type="protein sequence ID" value="ALF55938.1"/>
    <property type="molecule type" value="Genomic_DNA"/>
</dbReference>
<evidence type="ECO:0000313" key="2">
    <source>
        <dbReference type="Proteomes" id="UP000062645"/>
    </source>
</evidence>
<proteinExistence type="predicted"/>
<reference evidence="2" key="1">
    <citation type="submission" date="2015-07" db="EMBL/GenBank/DDBJ databases">
        <title>Genome Of Nitrogen-Fixing Cyanobacterium Nostoc piscinale CENA21 From Solimoes/Amazon River Floodplain Sediments And Comparative Genomics To Uncover Biosynthetic Natural Products Potential.</title>
        <authorList>
            <person name="Leao T.F."/>
            <person name="Leao P.N."/>
            <person name="Guimaraes P.I."/>
            <person name="de Melo A.G.C."/>
            <person name="Ramos R.T.J."/>
            <person name="Silva A."/>
            <person name="Fiore M.F."/>
            <person name="Schneider M.P.C."/>
        </authorList>
    </citation>
    <scope>NUCLEOTIDE SEQUENCE [LARGE SCALE GENOMIC DNA]</scope>
    <source>
        <strain evidence="2">CENA21</strain>
    </source>
</reference>
<dbReference type="PATRIC" id="fig|224013.5.peg.6895"/>
<dbReference type="AlphaFoldDB" id="A0A0M5MNF8"/>
<sequence>MISSFIELYKKNIKEKIDEIKFSVITEKNNLDDYQEASEFQNFRIKFPRLFNFLIQLFKKISLG</sequence>
<accession>A0A0M5MNF8</accession>
<protein>
    <submittedName>
        <fullName evidence="1">Uncharacterized protein</fullName>
    </submittedName>
</protein>
<keyword evidence="2" id="KW-1185">Reference proteome</keyword>
<organism evidence="1 2">
    <name type="scientific">Nostoc piscinale CENA21</name>
    <dbReference type="NCBI Taxonomy" id="224013"/>
    <lineage>
        <taxon>Bacteria</taxon>
        <taxon>Bacillati</taxon>
        <taxon>Cyanobacteriota</taxon>
        <taxon>Cyanophyceae</taxon>
        <taxon>Nostocales</taxon>
        <taxon>Nostocaceae</taxon>
        <taxon>Nostoc</taxon>
    </lineage>
</organism>
<dbReference type="KEGG" id="npz:ACX27_28820"/>
<name>A0A0M5MNF8_9NOSO</name>
<evidence type="ECO:0000313" key="1">
    <source>
        <dbReference type="EMBL" id="ALF55938.1"/>
    </source>
</evidence>
<dbReference type="Proteomes" id="UP000062645">
    <property type="component" value="Chromosome"/>
</dbReference>